<dbReference type="CDD" id="cd02440">
    <property type="entry name" value="AdoMet_MTases"/>
    <property type="match status" value="1"/>
</dbReference>
<accession>A0A0M9WQG1</accession>
<keyword evidence="2" id="KW-0489">Methyltransferase</keyword>
<sequence>MSHTHEYLAANRANWDERAPLHARSPEYAVHRFEADPQFLSDVVRFDLPELGDIAGLRGVHLQCHIGTDTLSLERLGARMTGLDFSAASIEQARTLAETTKSTTQFVVADVYGATDVLPAGGFDLVYTGIGALCWLPRIDRWADTVATLLAPGGRLFLREAHPVLWALDDERTDALVLRYPYFEQPDPVSWNDPDTYVHTDRPLTRTVTHEWNHGLGEIVSALLDQGLRLERLVEHTSAPWQALPGQMRRHDDGEWHLTEGHTRLPLTYTLRAVKPAP</sequence>
<feature type="domain" description="Methyltransferase type 12" evidence="1">
    <location>
        <begin position="61"/>
        <end position="156"/>
    </location>
</feature>
<dbReference type="AlphaFoldDB" id="A0A0M9WQG1"/>
<evidence type="ECO:0000313" key="3">
    <source>
        <dbReference type="Proteomes" id="UP000037712"/>
    </source>
</evidence>
<dbReference type="Gene3D" id="3.40.50.150">
    <property type="entry name" value="Vaccinia Virus protein VP39"/>
    <property type="match status" value="1"/>
</dbReference>
<dbReference type="Proteomes" id="UP000037712">
    <property type="component" value="Unassembled WGS sequence"/>
</dbReference>
<dbReference type="Pfam" id="PF08242">
    <property type="entry name" value="Methyltransf_12"/>
    <property type="match status" value="1"/>
</dbReference>
<dbReference type="InterPro" id="IPR029063">
    <property type="entry name" value="SAM-dependent_MTases_sf"/>
</dbReference>
<comment type="caution">
    <text evidence="2">The sequence shown here is derived from an EMBL/GenBank/DDBJ whole genome shotgun (WGS) entry which is preliminary data.</text>
</comment>
<dbReference type="PATRIC" id="fig|1441923.3.peg.640"/>
<reference evidence="3" key="2">
    <citation type="submission" date="2015-01" db="EMBL/GenBank/DDBJ databases">
        <title>Draft genome sequence of potential hydrocarbon metabolising strain of Rhodococcus rhodochrous.</title>
        <authorList>
            <person name="Aggarwal R.K."/>
            <person name="Dawar C."/>
        </authorList>
    </citation>
    <scope>NUCLEOTIDE SEQUENCE [LARGE SCALE GENOMIC DNA]</scope>
    <source>
        <strain evidence="3">KG-21</strain>
    </source>
</reference>
<keyword evidence="2" id="KW-0808">Transferase</keyword>
<dbReference type="GO" id="GO:0008168">
    <property type="term" value="F:methyltransferase activity"/>
    <property type="evidence" value="ECO:0007669"/>
    <property type="project" value="UniProtKB-KW"/>
</dbReference>
<dbReference type="GO" id="GO:0032259">
    <property type="term" value="P:methylation"/>
    <property type="evidence" value="ECO:0007669"/>
    <property type="project" value="UniProtKB-KW"/>
</dbReference>
<proteinExistence type="predicted"/>
<name>A0A0M9WQG1_RHORH</name>
<dbReference type="EMBL" id="AZYO01000003">
    <property type="protein sequence ID" value="KOS57733.1"/>
    <property type="molecule type" value="Genomic_DNA"/>
</dbReference>
<dbReference type="RefSeq" id="WP_238586206.1">
    <property type="nucleotide sequence ID" value="NZ_AZYO01000003.1"/>
</dbReference>
<organism evidence="2 3">
    <name type="scientific">Rhodococcus rhodochrous KG-21</name>
    <dbReference type="NCBI Taxonomy" id="1441923"/>
    <lineage>
        <taxon>Bacteria</taxon>
        <taxon>Bacillati</taxon>
        <taxon>Actinomycetota</taxon>
        <taxon>Actinomycetes</taxon>
        <taxon>Mycobacteriales</taxon>
        <taxon>Nocardiaceae</taxon>
        <taxon>Rhodococcus</taxon>
    </lineage>
</organism>
<gene>
    <name evidence="2" type="ORF">Z051_02965</name>
</gene>
<evidence type="ECO:0000313" key="2">
    <source>
        <dbReference type="EMBL" id="KOS57733.1"/>
    </source>
</evidence>
<dbReference type="InterPro" id="IPR013217">
    <property type="entry name" value="Methyltransf_12"/>
</dbReference>
<protein>
    <submittedName>
        <fullName evidence="2">Methyltransferase</fullName>
    </submittedName>
</protein>
<reference evidence="2 3" key="1">
    <citation type="journal article" date="2015" name="Genome Announc.">
        <title>Draft Genome Sequence of Rhodococcus rhodochrous Strain KG-21, a Soil Isolate from Oil Fields of Krishna-Godavari Basin, India.</title>
        <authorList>
            <person name="Dawar C."/>
            <person name="Aggarwal R.K."/>
        </authorList>
    </citation>
    <scope>NUCLEOTIDE SEQUENCE [LARGE SCALE GENOMIC DNA]</scope>
    <source>
        <strain evidence="2 3">KG-21</strain>
    </source>
</reference>
<evidence type="ECO:0000259" key="1">
    <source>
        <dbReference type="Pfam" id="PF08242"/>
    </source>
</evidence>
<dbReference type="SUPFAM" id="SSF53335">
    <property type="entry name" value="S-adenosyl-L-methionine-dependent methyltransferases"/>
    <property type="match status" value="1"/>
</dbReference>